<keyword evidence="2" id="KW-0472">Membrane</keyword>
<gene>
    <name evidence="3" type="ORF">OKIT_0315</name>
</gene>
<comment type="caution">
    <text evidence="3">The sequence shown here is derived from an EMBL/GenBank/DDBJ whole genome shotgun (WGS) entry which is preliminary data.</text>
</comment>
<dbReference type="RefSeq" id="WP_007744707.1">
    <property type="nucleotide sequence ID" value="NZ_CM001398.1"/>
</dbReference>
<feature type="coiled-coil region" evidence="1">
    <location>
        <begin position="85"/>
        <end position="112"/>
    </location>
</feature>
<dbReference type="EMBL" id="AFVZ01000001">
    <property type="protein sequence ID" value="EHN58437.1"/>
    <property type="molecule type" value="Genomic_DNA"/>
</dbReference>
<dbReference type="STRING" id="336988.NT96_04760"/>
<keyword evidence="2" id="KW-1133">Transmembrane helix</keyword>
<dbReference type="HOGENOM" id="CLU_142145_0_0_9"/>
<evidence type="ECO:0000256" key="1">
    <source>
        <dbReference type="SAM" id="Coils"/>
    </source>
</evidence>
<dbReference type="Proteomes" id="UP000004959">
    <property type="component" value="Chromosome"/>
</dbReference>
<name>G9WIY8_9LACO</name>
<evidence type="ECO:0000313" key="3">
    <source>
        <dbReference type="EMBL" id="EHN58437.1"/>
    </source>
</evidence>
<keyword evidence="4" id="KW-1185">Reference proteome</keyword>
<proteinExistence type="predicted"/>
<dbReference type="AlphaFoldDB" id="G9WIY8"/>
<accession>G9WIY8</accession>
<dbReference type="OrthoDB" id="2193789at2"/>
<sequence>MQKKSTINKFLEAIPRILSSPISIAIFLFLFIYLVIFGILGLIPQLKFLEPSNTSQLILGNYTNVLSALGAAIAAGVGTSVHKHVRAHRKQTADLQVTVDRLEKKIDELAKKINADNPK</sequence>
<dbReference type="PATRIC" id="fig|1045004.4.peg.314"/>
<reference evidence="3 4" key="1">
    <citation type="journal article" date="2012" name="PLoS ONE">
        <title>Functional divergence in the genus oenococcus as predicted by genome sequencing of the newly-described species, Oenococcus kitaharae.</title>
        <authorList>
            <person name="Borneman A.R."/>
            <person name="McCarthy J.M."/>
            <person name="Chambers P.J."/>
            <person name="Bartowsky E.J."/>
        </authorList>
    </citation>
    <scope>NUCLEOTIDE SEQUENCE [LARGE SCALE GENOMIC DNA]</scope>
    <source>
        <strain evidence="4">DSM17330</strain>
    </source>
</reference>
<feature type="transmembrane region" description="Helical" evidence="2">
    <location>
        <begin position="63"/>
        <end position="81"/>
    </location>
</feature>
<evidence type="ECO:0000256" key="2">
    <source>
        <dbReference type="SAM" id="Phobius"/>
    </source>
</evidence>
<feature type="transmembrane region" description="Helical" evidence="2">
    <location>
        <begin position="21"/>
        <end position="43"/>
    </location>
</feature>
<protein>
    <submittedName>
        <fullName evidence="3">Uncharacterized protein</fullName>
    </submittedName>
</protein>
<organism evidence="3 4">
    <name type="scientific">Oenococcus kitaharae DSM 17330</name>
    <dbReference type="NCBI Taxonomy" id="1045004"/>
    <lineage>
        <taxon>Bacteria</taxon>
        <taxon>Bacillati</taxon>
        <taxon>Bacillota</taxon>
        <taxon>Bacilli</taxon>
        <taxon>Lactobacillales</taxon>
        <taxon>Lactobacillaceae</taxon>
        <taxon>Oenococcus</taxon>
    </lineage>
</organism>
<keyword evidence="1" id="KW-0175">Coiled coil</keyword>
<evidence type="ECO:0000313" key="4">
    <source>
        <dbReference type="Proteomes" id="UP000004959"/>
    </source>
</evidence>
<keyword evidence="2" id="KW-0812">Transmembrane</keyword>